<organism evidence="6 7">
    <name type="scientific">Candidatus Uhrbacteria bacterium CG22_combo_CG10-13_8_21_14_all_47_17</name>
    <dbReference type="NCBI Taxonomy" id="1975041"/>
    <lineage>
        <taxon>Bacteria</taxon>
        <taxon>Candidatus Uhriibacteriota</taxon>
    </lineage>
</organism>
<dbReference type="Gene3D" id="1.20.120.910">
    <property type="entry name" value="DksA, coiled-coil domain"/>
    <property type="match status" value="1"/>
</dbReference>
<keyword evidence="1" id="KW-0479">Metal-binding</keyword>
<name>A0A2H0BRZ4_9BACT</name>
<dbReference type="AlphaFoldDB" id="A0A2H0BRZ4"/>
<dbReference type="PANTHER" id="PTHR33823:SF2">
    <property type="entry name" value="RNA POLYMERASE-BINDING TRANSCRIPTION FACTOR DKSA"/>
    <property type="match status" value="1"/>
</dbReference>
<feature type="domain" description="Zinc finger DksA/TraR C4-type" evidence="5">
    <location>
        <begin position="86"/>
        <end position="117"/>
    </location>
</feature>
<dbReference type="Pfam" id="PF01258">
    <property type="entry name" value="zf-dskA_traR"/>
    <property type="match status" value="1"/>
</dbReference>
<evidence type="ECO:0000256" key="3">
    <source>
        <dbReference type="ARBA" id="ARBA00022833"/>
    </source>
</evidence>
<reference evidence="6 7" key="1">
    <citation type="submission" date="2017-09" db="EMBL/GenBank/DDBJ databases">
        <title>Depth-based differentiation of microbial function through sediment-hosted aquifers and enrichment of novel symbionts in the deep terrestrial subsurface.</title>
        <authorList>
            <person name="Probst A.J."/>
            <person name="Ladd B."/>
            <person name="Jarett J.K."/>
            <person name="Geller-Mcgrath D.E."/>
            <person name="Sieber C.M."/>
            <person name="Emerson J.B."/>
            <person name="Anantharaman K."/>
            <person name="Thomas B.C."/>
            <person name="Malmstrom R."/>
            <person name="Stieglmeier M."/>
            <person name="Klingl A."/>
            <person name="Woyke T."/>
            <person name="Ryan C.M."/>
            <person name="Banfield J.F."/>
        </authorList>
    </citation>
    <scope>NUCLEOTIDE SEQUENCE [LARGE SCALE GENOMIC DNA]</scope>
    <source>
        <strain evidence="6">CG22_combo_CG10-13_8_21_14_all_47_17</strain>
    </source>
</reference>
<evidence type="ECO:0000256" key="4">
    <source>
        <dbReference type="PROSITE-ProRule" id="PRU00510"/>
    </source>
</evidence>
<protein>
    <recommendedName>
        <fullName evidence="5">Zinc finger DksA/TraR C4-type domain-containing protein</fullName>
    </recommendedName>
</protein>
<keyword evidence="3" id="KW-0862">Zinc</keyword>
<dbReference type="PROSITE" id="PS51128">
    <property type="entry name" value="ZF_DKSA_2"/>
    <property type="match status" value="1"/>
</dbReference>
<evidence type="ECO:0000313" key="6">
    <source>
        <dbReference type="EMBL" id="PIP60447.1"/>
    </source>
</evidence>
<accession>A0A2H0BRZ4</accession>
<dbReference type="InterPro" id="IPR000962">
    <property type="entry name" value="Znf_DskA_TraR"/>
</dbReference>
<dbReference type="Proteomes" id="UP000231581">
    <property type="component" value="Unassembled WGS sequence"/>
</dbReference>
<evidence type="ECO:0000256" key="1">
    <source>
        <dbReference type="ARBA" id="ARBA00022723"/>
    </source>
</evidence>
<evidence type="ECO:0000313" key="7">
    <source>
        <dbReference type="Proteomes" id="UP000231581"/>
    </source>
</evidence>
<dbReference type="EMBL" id="PCSZ01000062">
    <property type="protein sequence ID" value="PIP60447.1"/>
    <property type="molecule type" value="Genomic_DNA"/>
</dbReference>
<dbReference type="GO" id="GO:0008270">
    <property type="term" value="F:zinc ion binding"/>
    <property type="evidence" value="ECO:0007669"/>
    <property type="project" value="UniProtKB-KW"/>
</dbReference>
<evidence type="ECO:0000256" key="2">
    <source>
        <dbReference type="ARBA" id="ARBA00022771"/>
    </source>
</evidence>
<dbReference type="PANTHER" id="PTHR33823">
    <property type="entry name" value="RNA POLYMERASE-BINDING TRANSCRIPTION FACTOR DKSA-RELATED"/>
    <property type="match status" value="1"/>
</dbReference>
<dbReference type="SUPFAM" id="SSF57716">
    <property type="entry name" value="Glucocorticoid receptor-like (DNA-binding domain)"/>
    <property type="match status" value="1"/>
</dbReference>
<keyword evidence="2" id="KW-0863">Zinc-finger</keyword>
<comment type="caution">
    <text evidence="6">The sequence shown here is derived from an EMBL/GenBank/DDBJ whole genome shotgun (WGS) entry which is preliminary data.</text>
</comment>
<gene>
    <name evidence="6" type="ORF">COX00_03085</name>
</gene>
<proteinExistence type="predicted"/>
<feature type="zinc finger region" description="dksA C4-type" evidence="4">
    <location>
        <begin position="91"/>
        <end position="115"/>
    </location>
</feature>
<sequence length="123" mass="13784">MNANFIEKVTKVLVEEKARLERDMKDIGYSVDAKGEERLSYPESGGNSDDDNALEVTTLADEMSVVERLRSDLHDVTKALAALEKGTYGTCKYCKKDIDEKRLLARPTSSSCIECKKTLTQEM</sequence>
<evidence type="ECO:0000259" key="5">
    <source>
        <dbReference type="Pfam" id="PF01258"/>
    </source>
</evidence>